<sequence length="87" mass="9974">MENMSDEFKKIHELKGECLAIQAMFSALWRVLPKDTLVKLTQEYQRMSSEAKASVQSSENVPTELALSFDQNSKFMMSEIERVVASR</sequence>
<dbReference type="EMBL" id="CP007783">
    <property type="protein sequence ID" value="AIO32094.1"/>
    <property type="molecule type" value="Genomic_DNA"/>
</dbReference>
<evidence type="ECO:0000313" key="2">
    <source>
        <dbReference type="Proteomes" id="UP000029413"/>
    </source>
</evidence>
<gene>
    <name evidence="1" type="ORF">DM39_1506</name>
</gene>
<organism evidence="1 2">
    <name type="scientific">Burkholderia cenocepacia</name>
    <dbReference type="NCBI Taxonomy" id="95486"/>
    <lineage>
        <taxon>Bacteria</taxon>
        <taxon>Pseudomonadati</taxon>
        <taxon>Pseudomonadota</taxon>
        <taxon>Betaproteobacteria</taxon>
        <taxon>Burkholderiales</taxon>
        <taxon>Burkholderiaceae</taxon>
        <taxon>Burkholderia</taxon>
        <taxon>Burkholderia cepacia complex</taxon>
    </lineage>
</organism>
<proteinExistence type="predicted"/>
<dbReference type="AlphaFoldDB" id="A0AAN0RQR9"/>
<dbReference type="KEGG" id="bcen:DM39_1506"/>
<dbReference type="Proteomes" id="UP000029413">
    <property type="component" value="Chromosome 1"/>
</dbReference>
<keyword evidence="2" id="KW-1185">Reference proteome</keyword>
<accession>A0AAN0RQR9</accession>
<evidence type="ECO:0000313" key="1">
    <source>
        <dbReference type="EMBL" id="AIO32094.1"/>
    </source>
</evidence>
<name>A0AAN0RQR9_9BURK</name>
<protein>
    <submittedName>
        <fullName evidence="1">Uncharacterized protein</fullName>
    </submittedName>
</protein>
<reference evidence="1 2" key="1">
    <citation type="submission" date="2014-05" db="EMBL/GenBank/DDBJ databases">
        <authorList>
            <person name="Bishop-Lilly K.A."/>
            <person name="Broomall S.M."/>
            <person name="Chain P.S."/>
            <person name="Chertkov O."/>
            <person name="Coyne S.R."/>
            <person name="Daligault H.E."/>
            <person name="Davenport K.W."/>
            <person name="Erkkila T."/>
            <person name="Frey K.G."/>
            <person name="Gibbons H.S."/>
            <person name="Gu W."/>
            <person name="Jaissle J."/>
            <person name="Johnson S.L."/>
            <person name="Koroleva G.I."/>
            <person name="Ladner J.T."/>
            <person name="Lo C.-C."/>
            <person name="Minogue T.D."/>
            <person name="Munk C."/>
            <person name="Palacios G.F."/>
            <person name="Redden C.L."/>
            <person name="Rosenzweig C.N."/>
            <person name="Scholz M.B."/>
            <person name="Teshima H."/>
            <person name="Xu Y."/>
        </authorList>
    </citation>
    <scope>NUCLEOTIDE SEQUENCE [LARGE SCALE GENOMIC DNA]</scope>
    <source>
        <strain evidence="1 2">DDS 22E-1</strain>
    </source>
</reference>